<reference evidence="1 2" key="1">
    <citation type="submission" date="2024-04" db="EMBL/GenBank/DDBJ databases">
        <title>Dissimilatory iodate-reducing microorganisms contribute to the enrichment of iodine in groundwater.</title>
        <authorList>
            <person name="Jiang Z."/>
        </authorList>
    </citation>
    <scope>NUCLEOTIDE SEQUENCE [LARGE SCALE GENOMIC DNA]</scope>
    <source>
        <strain evidence="1 2">NCP973</strain>
        <plasmid evidence="1 2">unnamed1</plasmid>
    </source>
</reference>
<gene>
    <name evidence="1" type="ORF">AADV58_18060</name>
</gene>
<proteinExistence type="predicted"/>
<dbReference type="RefSeq" id="WP_341744654.1">
    <property type="nucleotide sequence ID" value="NZ_CP151407.1"/>
</dbReference>
<dbReference type="EMBL" id="CP151407">
    <property type="protein sequence ID" value="WZJ23315.1"/>
    <property type="molecule type" value="Genomic_DNA"/>
</dbReference>
<keyword evidence="2" id="KW-1185">Reference proteome</keyword>
<dbReference type="Proteomes" id="UP001479520">
    <property type="component" value="Plasmid unnamed1"/>
</dbReference>
<sequence>MSKIDNDDVPVTGPFLSLVKALHSARTLFICESAMAEELVLPRPADWLARCKDLFHTHYEKQVAAIGLASNQATFEALMSLKVPDKAWRTDFAELPKKFVFNPYLGQGYGGIKIVE</sequence>
<protein>
    <submittedName>
        <fullName evidence="1">Uncharacterized protein</fullName>
    </submittedName>
</protein>
<name>A0ABZ2XL49_9RHOO</name>
<organism evidence="1 2">
    <name type="scientific">Azonexus hydrophilus</name>
    <dbReference type="NCBI Taxonomy" id="418702"/>
    <lineage>
        <taxon>Bacteria</taxon>
        <taxon>Pseudomonadati</taxon>
        <taxon>Pseudomonadota</taxon>
        <taxon>Betaproteobacteria</taxon>
        <taxon>Rhodocyclales</taxon>
        <taxon>Azonexaceae</taxon>
        <taxon>Azonexus</taxon>
    </lineage>
</organism>
<evidence type="ECO:0000313" key="2">
    <source>
        <dbReference type="Proteomes" id="UP001479520"/>
    </source>
</evidence>
<evidence type="ECO:0000313" key="1">
    <source>
        <dbReference type="EMBL" id="WZJ23315.1"/>
    </source>
</evidence>
<keyword evidence="1" id="KW-0614">Plasmid</keyword>
<geneLocation type="plasmid" evidence="1 2">
    <name>unnamed1</name>
</geneLocation>
<accession>A0ABZ2XL49</accession>